<dbReference type="Pfam" id="PF00407">
    <property type="entry name" value="Bet_v_1"/>
    <property type="match status" value="1"/>
</dbReference>
<dbReference type="Gene3D" id="3.30.530.20">
    <property type="match status" value="1"/>
</dbReference>
<reference evidence="4" key="1">
    <citation type="submission" date="2020-07" db="EMBL/GenBank/DDBJ databases">
        <title>Genome sequence and genetic diversity analysis of an under-domesticated orphan crop, white fonio (Digitaria exilis).</title>
        <authorList>
            <person name="Bennetzen J.L."/>
            <person name="Chen S."/>
            <person name="Ma X."/>
            <person name="Wang X."/>
            <person name="Yssel A.E.J."/>
            <person name="Chaluvadi S.R."/>
            <person name="Johnson M."/>
            <person name="Gangashetty P."/>
            <person name="Hamidou F."/>
            <person name="Sanogo M.D."/>
            <person name="Zwaenepoel A."/>
            <person name="Wallace J."/>
            <person name="Van De Peer Y."/>
            <person name="Van Deynze A."/>
        </authorList>
    </citation>
    <scope>NUCLEOTIDE SEQUENCE</scope>
    <source>
        <tissue evidence="4">Leaves</tissue>
    </source>
</reference>
<dbReference type="GO" id="GO:0004864">
    <property type="term" value="F:protein phosphatase inhibitor activity"/>
    <property type="evidence" value="ECO:0007669"/>
    <property type="project" value="TreeGrafter"/>
</dbReference>
<feature type="domain" description="Bet v I/Major latex protein" evidence="3">
    <location>
        <begin position="1"/>
        <end position="142"/>
    </location>
</feature>
<dbReference type="GO" id="GO:0038023">
    <property type="term" value="F:signaling receptor activity"/>
    <property type="evidence" value="ECO:0007669"/>
    <property type="project" value="TreeGrafter"/>
</dbReference>
<dbReference type="Gramene" id="Dexi3A01G0025570.1">
    <property type="protein sequence ID" value="Dexi3A01G0025570.1:cds"/>
    <property type="gene ID" value="Dexi3A01G0025570"/>
</dbReference>
<proteinExistence type="inferred from homology"/>
<dbReference type="GO" id="GO:0009738">
    <property type="term" value="P:abscisic acid-activated signaling pathway"/>
    <property type="evidence" value="ECO:0007669"/>
    <property type="project" value="TreeGrafter"/>
</dbReference>
<evidence type="ECO:0000313" key="4">
    <source>
        <dbReference type="EMBL" id="KAF8719924.1"/>
    </source>
</evidence>
<dbReference type="EMBL" id="JACEFO010001700">
    <property type="protein sequence ID" value="KAF8719924.1"/>
    <property type="molecule type" value="Genomic_DNA"/>
</dbReference>
<dbReference type="GO" id="GO:0006952">
    <property type="term" value="P:defense response"/>
    <property type="evidence" value="ECO:0007669"/>
    <property type="project" value="InterPro"/>
</dbReference>
<evidence type="ECO:0000256" key="1">
    <source>
        <dbReference type="ARBA" id="ARBA00004123"/>
    </source>
</evidence>
<accession>A0A835C4Y7</accession>
<keyword evidence="5" id="KW-1185">Reference proteome</keyword>
<organism evidence="4 5">
    <name type="scientific">Digitaria exilis</name>
    <dbReference type="NCBI Taxonomy" id="1010633"/>
    <lineage>
        <taxon>Eukaryota</taxon>
        <taxon>Viridiplantae</taxon>
        <taxon>Streptophyta</taxon>
        <taxon>Embryophyta</taxon>
        <taxon>Tracheophyta</taxon>
        <taxon>Spermatophyta</taxon>
        <taxon>Magnoliopsida</taxon>
        <taxon>Liliopsida</taxon>
        <taxon>Poales</taxon>
        <taxon>Poaceae</taxon>
        <taxon>PACMAD clade</taxon>
        <taxon>Panicoideae</taxon>
        <taxon>Panicodae</taxon>
        <taxon>Paniceae</taxon>
        <taxon>Anthephorinae</taxon>
        <taxon>Digitaria</taxon>
    </lineage>
</organism>
<comment type="similarity">
    <text evidence="2">Belongs to the BetVI family.</text>
</comment>
<dbReference type="GO" id="GO:0010427">
    <property type="term" value="F:abscisic acid binding"/>
    <property type="evidence" value="ECO:0007669"/>
    <property type="project" value="TreeGrafter"/>
</dbReference>
<comment type="caution">
    <text evidence="4">The sequence shown here is derived from an EMBL/GenBank/DDBJ whole genome shotgun (WGS) entry which is preliminary data.</text>
</comment>
<dbReference type="AlphaFoldDB" id="A0A835C4Y7"/>
<protein>
    <recommendedName>
        <fullName evidence="3">Bet v I/Major latex protein domain-containing protein</fullName>
    </recommendedName>
</protein>
<dbReference type="SUPFAM" id="SSF55961">
    <property type="entry name" value="Bet v1-like"/>
    <property type="match status" value="1"/>
</dbReference>
<dbReference type="Proteomes" id="UP000636709">
    <property type="component" value="Unassembled WGS sequence"/>
</dbReference>
<evidence type="ECO:0000256" key="2">
    <source>
        <dbReference type="ARBA" id="ARBA00009744"/>
    </source>
</evidence>
<dbReference type="GO" id="GO:0005737">
    <property type="term" value="C:cytoplasm"/>
    <property type="evidence" value="ECO:0007669"/>
    <property type="project" value="TreeGrafter"/>
</dbReference>
<dbReference type="InterPro" id="IPR000916">
    <property type="entry name" value="Bet_v_I/MLP"/>
</dbReference>
<gene>
    <name evidence="4" type="ORF">HU200_024689</name>
</gene>
<evidence type="ECO:0000313" key="5">
    <source>
        <dbReference type="Proteomes" id="UP000636709"/>
    </source>
</evidence>
<dbReference type="InterPro" id="IPR050279">
    <property type="entry name" value="Plant_def-hormone_signal"/>
</dbReference>
<dbReference type="GO" id="GO:0005634">
    <property type="term" value="C:nucleus"/>
    <property type="evidence" value="ECO:0007669"/>
    <property type="project" value="UniProtKB-SubCell"/>
</dbReference>
<sequence>MVAGSITKEVAVAVSAEQLWNAAFAKSDESTLCKALAGMIDAVKVDGDGGPGSRLSLKFNPAVSPATVLKGRLAARDNTARVISWDEVAVEGGQIAPAQFKKQVVQMKVEPASAGRCVTKVAVDYERLDGAPLSPADQAKLINGYIGLVKKAEENIIARPGVFA</sequence>
<dbReference type="OrthoDB" id="631900at2759"/>
<dbReference type="PANTHER" id="PTHR31213:SF168">
    <property type="entry name" value="OS12G0555100 PROTEIN"/>
    <property type="match status" value="1"/>
</dbReference>
<evidence type="ECO:0000259" key="3">
    <source>
        <dbReference type="Pfam" id="PF00407"/>
    </source>
</evidence>
<dbReference type="PANTHER" id="PTHR31213">
    <property type="entry name" value="OS08G0374000 PROTEIN-RELATED"/>
    <property type="match status" value="1"/>
</dbReference>
<name>A0A835C4Y7_9POAL</name>
<dbReference type="CDD" id="cd07816">
    <property type="entry name" value="Bet_v1-like"/>
    <property type="match status" value="1"/>
</dbReference>
<comment type="subcellular location">
    <subcellularLocation>
        <location evidence="1">Nucleus</location>
    </subcellularLocation>
</comment>
<dbReference type="InterPro" id="IPR023393">
    <property type="entry name" value="START-like_dom_sf"/>
</dbReference>